<evidence type="ECO:0000313" key="2">
    <source>
        <dbReference type="EMBL" id="KAF5658088.1"/>
    </source>
</evidence>
<dbReference type="PANTHER" id="PTHR24148">
    <property type="entry name" value="ANKYRIN REPEAT DOMAIN-CONTAINING PROTEIN 39 HOMOLOG-RELATED"/>
    <property type="match status" value="1"/>
</dbReference>
<dbReference type="InterPro" id="IPR010730">
    <property type="entry name" value="HET"/>
</dbReference>
<proteinExistence type="predicted"/>
<feature type="domain" description="Heterokaryon incompatibility" evidence="1">
    <location>
        <begin position="45"/>
        <end position="194"/>
    </location>
</feature>
<evidence type="ECO:0000259" key="1">
    <source>
        <dbReference type="Pfam" id="PF06985"/>
    </source>
</evidence>
<protein>
    <submittedName>
        <fullName evidence="2">Het-6OR heterokaryon incompatibility (Het-6OR allele)</fullName>
    </submittedName>
</protein>
<reference evidence="3" key="1">
    <citation type="journal article" date="2020" name="BMC Genomics">
        <title>Correction to: Identification and distribution of gene clusters required for synthesis of sphingolipid metabolism inhibitors in diverse species of the filamentous fungus Fusarium.</title>
        <authorList>
            <person name="Kim H.S."/>
            <person name="Lohmar J.M."/>
            <person name="Busman M."/>
            <person name="Brown D.W."/>
            <person name="Naumann T.A."/>
            <person name="Divon H.H."/>
            <person name="Lysoe E."/>
            <person name="Uhlig S."/>
            <person name="Proctor R.H."/>
        </authorList>
    </citation>
    <scope>NUCLEOTIDE SEQUENCE [LARGE SCALE GENOMIC DNA]</scope>
    <source>
        <strain evidence="3">NRRL 25331</strain>
    </source>
</reference>
<accession>A0A8H5SVY1</accession>
<dbReference type="InterPro" id="IPR052895">
    <property type="entry name" value="HetReg/Transcr_Mod"/>
</dbReference>
<comment type="caution">
    <text evidence="2">The sequence shown here is derived from an EMBL/GenBank/DDBJ whole genome shotgun (WGS) entry which is preliminary data.</text>
</comment>
<organism evidence="2 3">
    <name type="scientific">Fusarium circinatum</name>
    <name type="common">Pitch canker fungus</name>
    <name type="synonym">Gibberella circinata</name>
    <dbReference type="NCBI Taxonomy" id="48490"/>
    <lineage>
        <taxon>Eukaryota</taxon>
        <taxon>Fungi</taxon>
        <taxon>Dikarya</taxon>
        <taxon>Ascomycota</taxon>
        <taxon>Pezizomycotina</taxon>
        <taxon>Sordariomycetes</taxon>
        <taxon>Hypocreomycetidae</taxon>
        <taxon>Hypocreales</taxon>
        <taxon>Nectriaceae</taxon>
        <taxon>Fusarium</taxon>
        <taxon>Fusarium fujikuroi species complex</taxon>
    </lineage>
</organism>
<keyword evidence="3" id="KW-1185">Reference proteome</keyword>
<dbReference type="Pfam" id="PF06985">
    <property type="entry name" value="HET"/>
    <property type="match status" value="1"/>
</dbReference>
<reference evidence="2 3" key="2">
    <citation type="submission" date="2020-05" db="EMBL/GenBank/DDBJ databases">
        <title>Identification and distribution of gene clusters putatively required for synthesis of sphingolipid metabolism inhibitors in phylogenetically diverse species of the filamentous fungus Fusarium.</title>
        <authorList>
            <person name="Kim H.-S."/>
            <person name="Busman M."/>
            <person name="Brown D.W."/>
            <person name="Divon H."/>
            <person name="Uhlig S."/>
            <person name="Proctor R.H."/>
        </authorList>
    </citation>
    <scope>NUCLEOTIDE SEQUENCE [LARGE SCALE GENOMIC DNA]</scope>
    <source>
        <strain evidence="2 3">NRRL 25331</strain>
    </source>
</reference>
<sequence>MDSSHYYCLREPAHEIRLLDLFPATATGDLNGRVRRFSIGSAPAFVSVSHVWGEKKADRAMSLESGCGVKNLTISLNLESFLVNMLCHTPETLPQIWESNQRLSMWIDMICIDQLDNNEKALQIPLMRDIYSRARSVVVWIHEYDSYLRYAFQHLRRLSSHQPDEGIPFDPMGWDAIRRLLGCEWFHRRWVIQESVLPKTAIFLCGSDSIPLDDLFRGIDMAVKSLLARPRPMKKLKRGNTGEVRPIRVLRELRQALETDQNQFGLFWLMEHLRFTRATFAHDQVYSLLGVCNPQEAAATAVRYDLEPEEVYKRSAILHTDIHGNLEFLGLCAPEQRDALCSGSPGNPVLRPFAGPSWVPNWHSQRLRRCLGLSHINHEESFFNASETIPFDPSFEGEQLTVSGFLVDRISSIADFCPRDRAPDFSDANSKLYQQYLDFWMTPVDEPAPYSNAVSRAEAFIRTLSLDGIYLEPVPSPDDIPTIFYNWCSGSALCKRLEAYGFKPKRSGTGPGQKAFIRLKRLVSWDPFVTSKGYIGLGREGAAIGDEIWLIGGCSTPVLMSPSPEGPLRYEVKGEVFLDGFMFKGQFGESIHQDSKIERIVLV</sequence>
<evidence type="ECO:0000313" key="3">
    <source>
        <dbReference type="Proteomes" id="UP000572754"/>
    </source>
</evidence>
<dbReference type="Proteomes" id="UP000572754">
    <property type="component" value="Unassembled WGS sequence"/>
</dbReference>
<name>A0A8H5SVY1_FUSCI</name>
<gene>
    <name evidence="2" type="ORF">FCIRC_13011</name>
</gene>
<dbReference type="EMBL" id="JAAQPE010000609">
    <property type="protein sequence ID" value="KAF5658088.1"/>
    <property type="molecule type" value="Genomic_DNA"/>
</dbReference>
<dbReference type="PANTHER" id="PTHR24148:SF64">
    <property type="entry name" value="HETEROKARYON INCOMPATIBILITY DOMAIN-CONTAINING PROTEIN"/>
    <property type="match status" value="1"/>
</dbReference>
<dbReference type="AlphaFoldDB" id="A0A8H5SVY1"/>